<evidence type="ECO:0000313" key="7">
    <source>
        <dbReference type="Proteomes" id="UP000799424"/>
    </source>
</evidence>
<evidence type="ECO:0000256" key="1">
    <source>
        <dbReference type="ARBA" id="ARBA00022723"/>
    </source>
</evidence>
<evidence type="ECO:0000256" key="3">
    <source>
        <dbReference type="ARBA" id="ARBA00022833"/>
    </source>
</evidence>
<dbReference type="EMBL" id="MU006218">
    <property type="protein sequence ID" value="KAF2831683.1"/>
    <property type="molecule type" value="Genomic_DNA"/>
</dbReference>
<keyword evidence="2 4" id="KW-0863">Zinc-finger</keyword>
<keyword evidence="7" id="KW-1185">Reference proteome</keyword>
<dbReference type="Proteomes" id="UP000799424">
    <property type="component" value="Unassembled WGS sequence"/>
</dbReference>
<dbReference type="Pfam" id="PF01753">
    <property type="entry name" value="zf-MYND"/>
    <property type="match status" value="1"/>
</dbReference>
<protein>
    <recommendedName>
        <fullName evidence="5">MYND-type domain-containing protein</fullName>
    </recommendedName>
</protein>
<dbReference type="OrthoDB" id="437457at2759"/>
<organism evidence="6 7">
    <name type="scientific">Ophiobolus disseminans</name>
    <dbReference type="NCBI Taxonomy" id="1469910"/>
    <lineage>
        <taxon>Eukaryota</taxon>
        <taxon>Fungi</taxon>
        <taxon>Dikarya</taxon>
        <taxon>Ascomycota</taxon>
        <taxon>Pezizomycotina</taxon>
        <taxon>Dothideomycetes</taxon>
        <taxon>Pleosporomycetidae</taxon>
        <taxon>Pleosporales</taxon>
        <taxon>Pleosporineae</taxon>
        <taxon>Phaeosphaeriaceae</taxon>
        <taxon>Ophiobolus</taxon>
    </lineage>
</organism>
<keyword evidence="3" id="KW-0862">Zinc</keyword>
<name>A0A6A7AEU9_9PLEO</name>
<feature type="domain" description="MYND-type" evidence="5">
    <location>
        <begin position="14"/>
        <end position="50"/>
    </location>
</feature>
<dbReference type="PROSITE" id="PS50865">
    <property type="entry name" value="ZF_MYND_2"/>
    <property type="match status" value="1"/>
</dbReference>
<dbReference type="InterPro" id="IPR002893">
    <property type="entry name" value="Znf_MYND"/>
</dbReference>
<gene>
    <name evidence="6" type="ORF">CC86DRAFT_402192</name>
</gene>
<keyword evidence="1" id="KW-0479">Metal-binding</keyword>
<evidence type="ECO:0000256" key="2">
    <source>
        <dbReference type="ARBA" id="ARBA00022771"/>
    </source>
</evidence>
<dbReference type="GO" id="GO:0008270">
    <property type="term" value="F:zinc ion binding"/>
    <property type="evidence" value="ECO:0007669"/>
    <property type="project" value="UniProtKB-KW"/>
</dbReference>
<sequence>MASPTASTQPLQLCALCVNPATSMCQSCRNIHYCSADCRKIEWPTHKLICKQLKSFGNSPSPDCLRIVDRQVTGEPGLKLKVDVSNLNIPAQHKATLREWEVLKDSCLLRRPNPHMTWIGCYVDIGGNTLLTGNNNASLAAIDKELPRYLSGPIIFYALGRNLDSTDFRNVVDHLRWED</sequence>
<reference evidence="6" key="1">
    <citation type="journal article" date="2020" name="Stud. Mycol.">
        <title>101 Dothideomycetes genomes: a test case for predicting lifestyles and emergence of pathogens.</title>
        <authorList>
            <person name="Haridas S."/>
            <person name="Albert R."/>
            <person name="Binder M."/>
            <person name="Bloem J."/>
            <person name="Labutti K."/>
            <person name="Salamov A."/>
            <person name="Andreopoulos B."/>
            <person name="Baker S."/>
            <person name="Barry K."/>
            <person name="Bills G."/>
            <person name="Bluhm B."/>
            <person name="Cannon C."/>
            <person name="Castanera R."/>
            <person name="Culley D."/>
            <person name="Daum C."/>
            <person name="Ezra D."/>
            <person name="Gonzalez J."/>
            <person name="Henrissat B."/>
            <person name="Kuo A."/>
            <person name="Liang C."/>
            <person name="Lipzen A."/>
            <person name="Lutzoni F."/>
            <person name="Magnuson J."/>
            <person name="Mondo S."/>
            <person name="Nolan M."/>
            <person name="Ohm R."/>
            <person name="Pangilinan J."/>
            <person name="Park H.-J."/>
            <person name="Ramirez L."/>
            <person name="Alfaro M."/>
            <person name="Sun H."/>
            <person name="Tritt A."/>
            <person name="Yoshinaga Y."/>
            <person name="Zwiers L.-H."/>
            <person name="Turgeon B."/>
            <person name="Goodwin S."/>
            <person name="Spatafora J."/>
            <person name="Crous P."/>
            <person name="Grigoriev I."/>
        </authorList>
    </citation>
    <scope>NUCLEOTIDE SEQUENCE</scope>
    <source>
        <strain evidence="6">CBS 113818</strain>
    </source>
</reference>
<dbReference type="AlphaFoldDB" id="A0A6A7AEU9"/>
<dbReference type="Gene3D" id="6.10.140.2220">
    <property type="match status" value="1"/>
</dbReference>
<evidence type="ECO:0000256" key="4">
    <source>
        <dbReference type="PROSITE-ProRule" id="PRU00134"/>
    </source>
</evidence>
<proteinExistence type="predicted"/>
<evidence type="ECO:0000259" key="5">
    <source>
        <dbReference type="PROSITE" id="PS50865"/>
    </source>
</evidence>
<evidence type="ECO:0000313" key="6">
    <source>
        <dbReference type="EMBL" id="KAF2831683.1"/>
    </source>
</evidence>
<dbReference type="PROSITE" id="PS01360">
    <property type="entry name" value="ZF_MYND_1"/>
    <property type="match status" value="1"/>
</dbReference>
<dbReference type="SUPFAM" id="SSF144232">
    <property type="entry name" value="HIT/MYND zinc finger-like"/>
    <property type="match status" value="1"/>
</dbReference>
<accession>A0A6A7AEU9</accession>